<evidence type="ECO:0000256" key="1">
    <source>
        <dbReference type="ARBA" id="ARBA00005614"/>
    </source>
</evidence>
<dbReference type="PANTHER" id="PTHR47268">
    <property type="entry name" value="ACYLPHOSPHATASE"/>
    <property type="match status" value="1"/>
</dbReference>
<feature type="active site" evidence="5">
    <location>
        <position position="35"/>
    </location>
</feature>
<keyword evidence="10" id="KW-1185">Reference proteome</keyword>
<gene>
    <name evidence="9" type="ORF">ACFPU1_13070</name>
</gene>
<evidence type="ECO:0000256" key="4">
    <source>
        <dbReference type="ARBA" id="ARBA00047645"/>
    </source>
</evidence>
<dbReference type="Pfam" id="PF00708">
    <property type="entry name" value="Acylphosphatase"/>
    <property type="match status" value="1"/>
</dbReference>
<evidence type="ECO:0000256" key="6">
    <source>
        <dbReference type="RuleBase" id="RU000553"/>
    </source>
</evidence>
<evidence type="ECO:0000256" key="5">
    <source>
        <dbReference type="PROSITE-ProRule" id="PRU00520"/>
    </source>
</evidence>
<dbReference type="PROSITE" id="PS00151">
    <property type="entry name" value="ACYLPHOSPHATASE_2"/>
    <property type="match status" value="1"/>
</dbReference>
<dbReference type="Proteomes" id="UP001596142">
    <property type="component" value="Unassembled WGS sequence"/>
</dbReference>
<feature type="domain" description="Acylphosphatase-like" evidence="8">
    <location>
        <begin position="2"/>
        <end position="89"/>
    </location>
</feature>
<evidence type="ECO:0000313" key="10">
    <source>
        <dbReference type="Proteomes" id="UP001596142"/>
    </source>
</evidence>
<evidence type="ECO:0000256" key="3">
    <source>
        <dbReference type="ARBA" id="ARBA00015991"/>
    </source>
</evidence>
<dbReference type="PROSITE" id="PS51160">
    <property type="entry name" value="ACYLPHOSPHATASE_3"/>
    <property type="match status" value="1"/>
</dbReference>
<dbReference type="SUPFAM" id="SSF54975">
    <property type="entry name" value="Acylphosphatase/BLUF domain-like"/>
    <property type="match status" value="1"/>
</dbReference>
<evidence type="ECO:0000256" key="7">
    <source>
        <dbReference type="RuleBase" id="RU004168"/>
    </source>
</evidence>
<dbReference type="PRINTS" id="PR00112">
    <property type="entry name" value="ACYLPHPHTASE"/>
</dbReference>
<dbReference type="InterPro" id="IPR001792">
    <property type="entry name" value="Acylphosphatase-like_dom"/>
</dbReference>
<comment type="similarity">
    <text evidence="1 7">Belongs to the acylphosphatase family.</text>
</comment>
<dbReference type="InterPro" id="IPR036046">
    <property type="entry name" value="Acylphosphatase-like_dom_sf"/>
</dbReference>
<dbReference type="RefSeq" id="WP_385941842.1">
    <property type="nucleotide sequence ID" value="NZ_JBHSOZ010000005.1"/>
</dbReference>
<sequence>MKKHIIVHGKVQGVGFRDFTRQEANKKNVFGWVKNNSDGTVELKAEGDNKNMEEFIDSLAEGNSFSKVDHLDINEANEIDHENSFEVKY</sequence>
<keyword evidence="5 6" id="KW-0378">Hydrolase</keyword>
<name>A0ABW0YNI6_9BACI</name>
<dbReference type="PROSITE" id="PS00150">
    <property type="entry name" value="ACYLPHOSPHATASE_1"/>
    <property type="match status" value="1"/>
</dbReference>
<comment type="caution">
    <text evidence="9">The sequence shown here is derived from an EMBL/GenBank/DDBJ whole genome shotgun (WGS) entry which is preliminary data.</text>
</comment>
<protein>
    <recommendedName>
        <fullName evidence="3 5">Acylphosphatase</fullName>
        <ecNumber evidence="2 5">3.6.1.7</ecNumber>
    </recommendedName>
</protein>
<dbReference type="Gene3D" id="3.30.70.100">
    <property type="match status" value="1"/>
</dbReference>
<dbReference type="EMBL" id="JBHSOZ010000005">
    <property type="protein sequence ID" value="MFC5713716.1"/>
    <property type="molecule type" value="Genomic_DNA"/>
</dbReference>
<organism evidence="9 10">
    <name type="scientific">Thalassorhabdus alkalitolerans</name>
    <dbReference type="NCBI Taxonomy" id="2282697"/>
    <lineage>
        <taxon>Bacteria</taxon>
        <taxon>Bacillati</taxon>
        <taxon>Bacillota</taxon>
        <taxon>Bacilli</taxon>
        <taxon>Bacillales</taxon>
        <taxon>Bacillaceae</taxon>
        <taxon>Thalassorhabdus</taxon>
    </lineage>
</organism>
<dbReference type="InterPro" id="IPR017968">
    <property type="entry name" value="Acylphosphatase_CS"/>
</dbReference>
<feature type="active site" evidence="5">
    <location>
        <position position="17"/>
    </location>
</feature>
<dbReference type="PANTHER" id="PTHR47268:SF4">
    <property type="entry name" value="ACYLPHOSPHATASE"/>
    <property type="match status" value="1"/>
</dbReference>
<evidence type="ECO:0000256" key="2">
    <source>
        <dbReference type="ARBA" id="ARBA00012150"/>
    </source>
</evidence>
<dbReference type="InterPro" id="IPR020456">
    <property type="entry name" value="Acylphosphatase"/>
</dbReference>
<accession>A0ABW0YNI6</accession>
<evidence type="ECO:0000313" key="9">
    <source>
        <dbReference type="EMBL" id="MFC5713716.1"/>
    </source>
</evidence>
<proteinExistence type="inferred from homology"/>
<reference evidence="10" key="1">
    <citation type="journal article" date="2019" name="Int. J. Syst. Evol. Microbiol.">
        <title>The Global Catalogue of Microorganisms (GCM) 10K type strain sequencing project: providing services to taxonomists for standard genome sequencing and annotation.</title>
        <authorList>
            <consortium name="The Broad Institute Genomics Platform"/>
            <consortium name="The Broad Institute Genome Sequencing Center for Infectious Disease"/>
            <person name="Wu L."/>
            <person name="Ma J."/>
        </authorList>
    </citation>
    <scope>NUCLEOTIDE SEQUENCE [LARGE SCALE GENOMIC DNA]</scope>
    <source>
        <strain evidence="10">CECT 7184</strain>
    </source>
</reference>
<comment type="catalytic activity">
    <reaction evidence="4 5 6">
        <text>an acyl phosphate + H2O = a carboxylate + phosphate + H(+)</text>
        <dbReference type="Rhea" id="RHEA:14965"/>
        <dbReference type="ChEBI" id="CHEBI:15377"/>
        <dbReference type="ChEBI" id="CHEBI:15378"/>
        <dbReference type="ChEBI" id="CHEBI:29067"/>
        <dbReference type="ChEBI" id="CHEBI:43474"/>
        <dbReference type="ChEBI" id="CHEBI:59918"/>
        <dbReference type="EC" id="3.6.1.7"/>
    </reaction>
</comment>
<dbReference type="EC" id="3.6.1.7" evidence="2 5"/>
<evidence type="ECO:0000259" key="8">
    <source>
        <dbReference type="PROSITE" id="PS51160"/>
    </source>
</evidence>